<comment type="caution">
    <text evidence="1">The sequence shown here is derived from an EMBL/GenBank/DDBJ whole genome shotgun (WGS) entry which is preliminary data.</text>
</comment>
<name>A0A0W0UI19_9GAMM</name>
<reference evidence="1 2" key="1">
    <citation type="submission" date="2015-11" db="EMBL/GenBank/DDBJ databases">
        <title>Genomic analysis of 38 Legionella species identifies large and diverse effector repertoires.</title>
        <authorList>
            <person name="Burstein D."/>
            <person name="Amaro F."/>
            <person name="Zusman T."/>
            <person name="Lifshitz Z."/>
            <person name="Cohen O."/>
            <person name="Gilbert J.A."/>
            <person name="Pupko T."/>
            <person name="Shuman H.A."/>
            <person name="Segal G."/>
        </authorList>
    </citation>
    <scope>NUCLEOTIDE SEQUENCE [LARGE SCALE GENOMIC DNA]</scope>
    <source>
        <strain evidence="1 2">JA-26-G1-E2</strain>
    </source>
</reference>
<dbReference type="AlphaFoldDB" id="A0A0W0UI19"/>
<dbReference type="Proteomes" id="UP000054715">
    <property type="component" value="Unassembled WGS sequence"/>
</dbReference>
<evidence type="ECO:0000313" key="2">
    <source>
        <dbReference type="Proteomes" id="UP000054715"/>
    </source>
</evidence>
<protein>
    <submittedName>
        <fullName evidence="1">Uncharacterized protein</fullName>
    </submittedName>
</protein>
<dbReference type="OrthoDB" id="5650838at2"/>
<accession>A0A0W0UI19</accession>
<dbReference type="RefSeq" id="WP_058449499.1">
    <property type="nucleotide sequence ID" value="NZ_CAAAJF010000005.1"/>
</dbReference>
<organism evidence="1 2">
    <name type="scientific">Legionella jamestowniensis</name>
    <dbReference type="NCBI Taxonomy" id="455"/>
    <lineage>
        <taxon>Bacteria</taxon>
        <taxon>Pseudomonadati</taxon>
        <taxon>Pseudomonadota</taxon>
        <taxon>Gammaproteobacteria</taxon>
        <taxon>Legionellales</taxon>
        <taxon>Legionellaceae</taxon>
        <taxon>Legionella</taxon>
    </lineage>
</organism>
<dbReference type="PATRIC" id="fig|455.5.peg.1657"/>
<proteinExistence type="predicted"/>
<sequence length="353" mass="41270">MTYKTFADFSNINLVFGNKEEGLNYGYTATPNFLCEKAKNFENEYYLLYRRSEYAAQIELACAKIFKRLMGYGPEMEIVKEKDEFYIASRKIRNFVTGCPQFKNSDEYEKFYGLASVWVIWYFLCQSDTHSGNYGTSTNEHDKLSFGLDMAEALDFKMMESPDLLLALKRIPYIVEEHFFGVSEDNLPRDYVASKNFQNEKKSMIRLVGATSFDVFESIIREVVTSDYYTHQKVMMTKLIKFNQDPEVINSITEEFSKIAPEQFSVNALIQLLKNRHQQWQQLMTDELEQDFSLASSSIFVQEMNRYHQDDSESDEESTDIIYSQASYPAYSFFPKDSQLESEVLSEQYEPNM</sequence>
<gene>
    <name evidence="1" type="ORF">Ljam_1567</name>
</gene>
<evidence type="ECO:0000313" key="1">
    <source>
        <dbReference type="EMBL" id="KTD07372.1"/>
    </source>
</evidence>
<dbReference type="EMBL" id="LNYG01000013">
    <property type="protein sequence ID" value="KTD07372.1"/>
    <property type="molecule type" value="Genomic_DNA"/>
</dbReference>